<sequence length="446" mass="48717">MLAPLLSLSPSPTPRLPTTATVLTTLIIARHYAAAAMPPLGQRLRSLLLLPPAPSPPSYDALKAAYQPCLSTVLRRLARSPQRAQSPAVLDIILPCPHLYGRLAKPRGPLYATTQSLVAGLYKLLCTISAKDSIDTEDAEGVDARIVLVAYPRDGNFTQPSEDATAEQEAQGPAINLHTLARSTRAWDTVYSVHTEQGEAVLQNFLSLSPPGINVSKIRGGIQINSPQSSDPSVEDHAAQNHVSVAVGGTFDHLHIGHKLLLTMFAFVLGRRPLSADSSKVSNVLTIGITGDQLLKNKKYAEFLEGWQQRQQAVHDFLSSLIYFGQPDDARIRVEEKNDPGPNGHAVHVTFPFNLVMRYVEIWDPFGPTITDESISALVISKETRSGGKAVNDKRAEKGWGPLEVFEVDVLDAGEMETVDETFQSKLSSTEIRRMRSERLRPETSA</sequence>
<evidence type="ECO:0008006" key="4">
    <source>
        <dbReference type="Google" id="ProtNLM"/>
    </source>
</evidence>
<feature type="compositionally biased region" description="Basic and acidic residues" evidence="1">
    <location>
        <begin position="431"/>
        <end position="446"/>
    </location>
</feature>
<reference evidence="3" key="1">
    <citation type="journal article" date="2020" name="Stud. Mycol.">
        <title>101 Dothideomycetes genomes: A test case for predicting lifestyles and emergence of pathogens.</title>
        <authorList>
            <person name="Haridas S."/>
            <person name="Albert R."/>
            <person name="Binder M."/>
            <person name="Bloem J."/>
            <person name="LaButti K."/>
            <person name="Salamov A."/>
            <person name="Andreopoulos B."/>
            <person name="Baker S."/>
            <person name="Barry K."/>
            <person name="Bills G."/>
            <person name="Bluhm B."/>
            <person name="Cannon C."/>
            <person name="Castanera R."/>
            <person name="Culley D."/>
            <person name="Daum C."/>
            <person name="Ezra D."/>
            <person name="Gonzalez J."/>
            <person name="Henrissat B."/>
            <person name="Kuo A."/>
            <person name="Liang C."/>
            <person name="Lipzen A."/>
            <person name="Lutzoni F."/>
            <person name="Magnuson J."/>
            <person name="Mondo S."/>
            <person name="Nolan M."/>
            <person name="Ohm R."/>
            <person name="Pangilinan J."/>
            <person name="Park H.-J."/>
            <person name="Ramirez L."/>
            <person name="Alfaro M."/>
            <person name="Sun H."/>
            <person name="Tritt A."/>
            <person name="Yoshinaga Y."/>
            <person name="Zwiers L.-H."/>
            <person name="Turgeon B."/>
            <person name="Goodwin S."/>
            <person name="Spatafora J."/>
            <person name="Crous P."/>
            <person name="Grigoriev I."/>
        </authorList>
    </citation>
    <scope>NUCLEOTIDE SEQUENCE [LARGE SCALE GENOMIC DNA]</scope>
    <source>
        <strain evidence="3">CBS 304.66</strain>
    </source>
</reference>
<gene>
    <name evidence="2" type="ORF">CC78DRAFT_532511</name>
</gene>
<dbReference type="GO" id="GO:0004140">
    <property type="term" value="F:dephospho-CoA kinase activity"/>
    <property type="evidence" value="ECO:0007669"/>
    <property type="project" value="TreeGrafter"/>
</dbReference>
<dbReference type="PANTHER" id="PTHR10695:SF46">
    <property type="entry name" value="BIFUNCTIONAL COENZYME A SYNTHASE-RELATED"/>
    <property type="match status" value="1"/>
</dbReference>
<dbReference type="InterPro" id="IPR014729">
    <property type="entry name" value="Rossmann-like_a/b/a_fold"/>
</dbReference>
<accession>A0A9P4KBS5</accession>
<evidence type="ECO:0000256" key="1">
    <source>
        <dbReference type="SAM" id="MobiDB-lite"/>
    </source>
</evidence>
<name>A0A9P4KBS5_9PLEO</name>
<dbReference type="AlphaFoldDB" id="A0A9P4KBS5"/>
<proteinExistence type="predicted"/>
<keyword evidence="3" id="KW-1185">Reference proteome</keyword>
<dbReference type="SUPFAM" id="SSF52374">
    <property type="entry name" value="Nucleotidylyl transferase"/>
    <property type="match status" value="1"/>
</dbReference>
<feature type="region of interest" description="Disordered" evidence="1">
    <location>
        <begin position="426"/>
        <end position="446"/>
    </location>
</feature>
<dbReference type="PANTHER" id="PTHR10695">
    <property type="entry name" value="DEPHOSPHO-COA KINASE-RELATED"/>
    <property type="match status" value="1"/>
</dbReference>
<evidence type="ECO:0000313" key="3">
    <source>
        <dbReference type="Proteomes" id="UP000800093"/>
    </source>
</evidence>
<comment type="caution">
    <text evidence="2">The sequence shown here is derived from an EMBL/GenBank/DDBJ whole genome shotgun (WGS) entry which is preliminary data.</text>
</comment>
<evidence type="ECO:0000313" key="2">
    <source>
        <dbReference type="EMBL" id="KAF2265296.1"/>
    </source>
</evidence>
<dbReference type="Gene3D" id="3.40.50.620">
    <property type="entry name" value="HUPs"/>
    <property type="match status" value="1"/>
</dbReference>
<dbReference type="GO" id="GO:0015937">
    <property type="term" value="P:coenzyme A biosynthetic process"/>
    <property type="evidence" value="ECO:0007669"/>
    <property type="project" value="TreeGrafter"/>
</dbReference>
<dbReference type="OrthoDB" id="330671at2759"/>
<dbReference type="Proteomes" id="UP000800093">
    <property type="component" value="Unassembled WGS sequence"/>
</dbReference>
<organism evidence="2 3">
    <name type="scientific">Lojkania enalia</name>
    <dbReference type="NCBI Taxonomy" id="147567"/>
    <lineage>
        <taxon>Eukaryota</taxon>
        <taxon>Fungi</taxon>
        <taxon>Dikarya</taxon>
        <taxon>Ascomycota</taxon>
        <taxon>Pezizomycotina</taxon>
        <taxon>Dothideomycetes</taxon>
        <taxon>Pleosporomycetidae</taxon>
        <taxon>Pleosporales</taxon>
        <taxon>Pleosporales incertae sedis</taxon>
        <taxon>Lojkania</taxon>
    </lineage>
</organism>
<dbReference type="EMBL" id="ML986608">
    <property type="protein sequence ID" value="KAF2265296.1"/>
    <property type="molecule type" value="Genomic_DNA"/>
</dbReference>
<protein>
    <recommendedName>
        <fullName evidence="4">Pantetheine-phosphate adenylyltransferase family protein-like protein</fullName>
    </recommendedName>
</protein>